<evidence type="ECO:0000256" key="3">
    <source>
        <dbReference type="ARBA" id="ARBA00022840"/>
    </source>
</evidence>
<keyword evidence="2" id="KW-0547">Nucleotide-binding</keyword>
<protein>
    <submittedName>
        <fullName evidence="5">Flp pilus assembly complex ATPase component</fullName>
    </submittedName>
</protein>
<evidence type="ECO:0000256" key="2">
    <source>
        <dbReference type="ARBA" id="ARBA00022741"/>
    </source>
</evidence>
<dbReference type="InterPro" id="IPR027417">
    <property type="entry name" value="P-loop_NTPase"/>
</dbReference>
<comment type="caution">
    <text evidence="5">The sequence shown here is derived from an EMBL/GenBank/DDBJ whole genome shotgun (WGS) entry which is preliminary data.</text>
</comment>
<name>A0A6B2R2I4_9BURK</name>
<reference evidence="5" key="1">
    <citation type="submission" date="2020-02" db="EMBL/GenBank/DDBJ databases">
        <authorList>
            <person name="Chen W.-M."/>
        </authorList>
    </citation>
    <scope>NUCLEOTIDE SEQUENCE</scope>
    <source>
        <strain evidence="5">NBD-18</strain>
    </source>
</reference>
<keyword evidence="3" id="KW-0067">ATP-binding</keyword>
<dbReference type="AlphaFoldDB" id="A0A6B2R2I4"/>
<sequence>MIDTHEQLSRLNPAFVRTLSRSLGVMALSGRVCPVLFEDGRAGVFVVAEYCQDDQTQAVLKLLEQKGFRLVEPSIFVLASALLIAIDRTDHVERQGASYAVQSDTPAQRSSLGELFKEMITWAVRHAASDVHLNVDKFKQDSSVYFTIGGRYLCPERYRYIPTATMLEMLSVAWMGVQGGNGAVFDPMIEQQGRLNLNLVESSGVTRSIALRWASLATDSGPSVCLRLLASQQLELTPDLRTLGYLDCQINALHRARSLQGGAVILAGVVGSGKSTTIATLMRDIPADRKVITIEDPVEYPIPNALQNTISRTLDDRDGNSFDIKLKTIKRSAMNDLLIGEIRDSAGGRALMDLAGCGVNLYTTVHAGSVLLIPDRLASSFIGVARDLLATPGILKLLVYQMLLPRLCSMCSIDYSGLKSHQQLRDFEGFTRDADWLDRWLDAIESLTQTDRQVLRFRSPSGCNTCQSRSLLALPGTIGRTVVAEMIEPQREMEFLDGVKKHNGLGLLRWFNTRQCTALSHPLMTGKSVHQAAIYKMLIGQIDPRELEIRFGSFLNSGQGCGASV</sequence>
<dbReference type="Pfam" id="PF00437">
    <property type="entry name" value="T2SSE"/>
    <property type="match status" value="1"/>
</dbReference>
<dbReference type="GO" id="GO:0005524">
    <property type="term" value="F:ATP binding"/>
    <property type="evidence" value="ECO:0007669"/>
    <property type="project" value="UniProtKB-KW"/>
</dbReference>
<evidence type="ECO:0000256" key="1">
    <source>
        <dbReference type="ARBA" id="ARBA00006611"/>
    </source>
</evidence>
<dbReference type="Gene3D" id="3.40.50.300">
    <property type="entry name" value="P-loop containing nucleotide triphosphate hydrolases"/>
    <property type="match status" value="1"/>
</dbReference>
<comment type="similarity">
    <text evidence="1">Belongs to the GSP E family.</text>
</comment>
<evidence type="ECO:0000259" key="4">
    <source>
        <dbReference type="Pfam" id="PF00437"/>
    </source>
</evidence>
<dbReference type="InterPro" id="IPR001482">
    <property type="entry name" value="T2SS/T4SS_dom"/>
</dbReference>
<dbReference type="PANTHER" id="PTHR30258:SF2">
    <property type="entry name" value="COMG OPERON PROTEIN 1"/>
    <property type="match status" value="1"/>
</dbReference>
<dbReference type="Gene3D" id="3.30.450.90">
    <property type="match status" value="1"/>
</dbReference>
<evidence type="ECO:0000313" key="5">
    <source>
        <dbReference type="EMBL" id="NDY83579.1"/>
    </source>
</evidence>
<feature type="domain" description="Bacterial type II secretion system protein E" evidence="4">
    <location>
        <begin position="110"/>
        <end position="494"/>
    </location>
</feature>
<dbReference type="SUPFAM" id="SSF52540">
    <property type="entry name" value="P-loop containing nucleoside triphosphate hydrolases"/>
    <property type="match status" value="1"/>
</dbReference>
<dbReference type="GO" id="GO:0005886">
    <property type="term" value="C:plasma membrane"/>
    <property type="evidence" value="ECO:0007669"/>
    <property type="project" value="TreeGrafter"/>
</dbReference>
<dbReference type="GO" id="GO:0016887">
    <property type="term" value="F:ATP hydrolysis activity"/>
    <property type="evidence" value="ECO:0007669"/>
    <property type="project" value="TreeGrafter"/>
</dbReference>
<dbReference type="EMBL" id="JAAGRN010000006">
    <property type="protein sequence ID" value="NDY83579.1"/>
    <property type="molecule type" value="Genomic_DNA"/>
</dbReference>
<gene>
    <name evidence="5" type="primary">cpaF</name>
    <name evidence="5" type="ORF">G3I67_10080</name>
</gene>
<organism evidence="5">
    <name type="scientific">Sheuella amnicola</name>
    <dbReference type="NCBI Taxonomy" id="2707330"/>
    <lineage>
        <taxon>Bacteria</taxon>
        <taxon>Pseudomonadati</taxon>
        <taxon>Pseudomonadota</taxon>
        <taxon>Betaproteobacteria</taxon>
        <taxon>Burkholderiales</taxon>
        <taxon>Alcaligenaceae</taxon>
        <taxon>Sheuella</taxon>
    </lineage>
</organism>
<accession>A0A6B2R2I4</accession>
<proteinExistence type="inferred from homology"/>
<dbReference type="PANTHER" id="PTHR30258">
    <property type="entry name" value="TYPE II SECRETION SYSTEM PROTEIN GSPE-RELATED"/>
    <property type="match status" value="1"/>
</dbReference>